<accession>A0A7J7MVW9</accession>
<dbReference type="InterPro" id="IPR050755">
    <property type="entry name" value="TRAFAC_YlqF/YawG_RiboMat"/>
</dbReference>
<feature type="region of interest" description="Disordered" evidence="3">
    <location>
        <begin position="1"/>
        <end position="47"/>
    </location>
</feature>
<feature type="compositionally biased region" description="Basic and acidic residues" evidence="3">
    <location>
        <begin position="1"/>
        <end position="10"/>
    </location>
</feature>
<dbReference type="GO" id="GO:0005730">
    <property type="term" value="C:nucleolus"/>
    <property type="evidence" value="ECO:0007669"/>
    <property type="project" value="TreeGrafter"/>
</dbReference>
<dbReference type="PANTHER" id="PTHR11089:SF30">
    <property type="entry name" value="GUANINE NUCLEOTIDE-BINDING PROTEIN-LIKE 3 HOMOLOG"/>
    <property type="match status" value="1"/>
</dbReference>
<dbReference type="AlphaFoldDB" id="A0A7J7MVW9"/>
<proteinExistence type="predicted"/>
<keyword evidence="1" id="KW-0547">Nucleotide-binding</keyword>
<keyword evidence="2" id="KW-0342">GTP-binding</keyword>
<dbReference type="SUPFAM" id="SSF52540">
    <property type="entry name" value="P-loop containing nucleoside triphosphate hydrolases"/>
    <property type="match status" value="1"/>
</dbReference>
<feature type="compositionally biased region" description="Basic and acidic residues" evidence="3">
    <location>
        <begin position="24"/>
        <end position="47"/>
    </location>
</feature>
<dbReference type="OrthoDB" id="444945at2759"/>
<dbReference type="GO" id="GO:0005525">
    <property type="term" value="F:GTP binding"/>
    <property type="evidence" value="ECO:0007669"/>
    <property type="project" value="UniProtKB-KW"/>
</dbReference>
<evidence type="ECO:0000313" key="4">
    <source>
        <dbReference type="EMBL" id="KAF6158920.1"/>
    </source>
</evidence>
<gene>
    <name evidence="4" type="ORF">GIB67_012337</name>
</gene>
<evidence type="ECO:0000256" key="2">
    <source>
        <dbReference type="ARBA" id="ARBA00023134"/>
    </source>
</evidence>
<organism evidence="4 5">
    <name type="scientific">Kingdonia uniflora</name>
    <dbReference type="NCBI Taxonomy" id="39325"/>
    <lineage>
        <taxon>Eukaryota</taxon>
        <taxon>Viridiplantae</taxon>
        <taxon>Streptophyta</taxon>
        <taxon>Embryophyta</taxon>
        <taxon>Tracheophyta</taxon>
        <taxon>Spermatophyta</taxon>
        <taxon>Magnoliopsida</taxon>
        <taxon>Ranunculales</taxon>
        <taxon>Circaeasteraceae</taxon>
        <taxon>Kingdonia</taxon>
    </lineage>
</organism>
<dbReference type="Proteomes" id="UP000541444">
    <property type="component" value="Unassembled WGS sequence"/>
</dbReference>
<evidence type="ECO:0000256" key="1">
    <source>
        <dbReference type="ARBA" id="ARBA00022741"/>
    </source>
</evidence>
<evidence type="ECO:0000313" key="5">
    <source>
        <dbReference type="Proteomes" id="UP000541444"/>
    </source>
</evidence>
<comment type="caution">
    <text evidence="4">The sequence shown here is derived from an EMBL/GenBank/DDBJ whole genome shotgun (WGS) entry which is preliminary data.</text>
</comment>
<dbReference type="EMBL" id="JACGCM010001215">
    <property type="protein sequence ID" value="KAF6158920.1"/>
    <property type="molecule type" value="Genomic_DNA"/>
</dbReference>
<keyword evidence="5" id="KW-1185">Reference proteome</keyword>
<dbReference type="InterPro" id="IPR027417">
    <property type="entry name" value="P-loop_NTPase"/>
</dbReference>
<evidence type="ECO:0000256" key="3">
    <source>
        <dbReference type="SAM" id="MobiDB-lite"/>
    </source>
</evidence>
<reference evidence="4 5" key="1">
    <citation type="journal article" date="2020" name="IScience">
        <title>Genome Sequencing of the Endangered Kingdonia uniflora (Circaeasteraceae, Ranunculales) Reveals Potential Mechanisms of Evolutionary Specialization.</title>
        <authorList>
            <person name="Sun Y."/>
            <person name="Deng T."/>
            <person name="Zhang A."/>
            <person name="Moore M.J."/>
            <person name="Landis J.B."/>
            <person name="Lin N."/>
            <person name="Zhang H."/>
            <person name="Zhang X."/>
            <person name="Huang J."/>
            <person name="Zhang X."/>
            <person name="Sun H."/>
            <person name="Wang H."/>
        </authorList>
    </citation>
    <scope>NUCLEOTIDE SEQUENCE [LARGE SCALE GENOMIC DNA]</scope>
    <source>
        <strain evidence="4">TB1705</strain>
        <tissue evidence="4">Leaf</tissue>
    </source>
</reference>
<dbReference type="PANTHER" id="PTHR11089">
    <property type="entry name" value="GTP-BINDING PROTEIN-RELATED"/>
    <property type="match status" value="1"/>
</dbReference>
<protein>
    <submittedName>
        <fullName evidence="4">Uncharacterized protein</fullName>
    </submittedName>
</protein>
<sequence>MQGEGQKEKVGLLGSDDLASISLPKDEKLRERSTEEEPSRMDKNQDNSDRAFYKELVKVIEVSDIILKVLDAQDPLGSRCIDMEKMAMKSGPDKHLVLLPNKIDLIPREVVEKWLKYLREELPTVAFKCSTKKQRKVFNVDEVYNGESSFIGSLVSVGDVNHVEVPPSCPLSFDEKMRPATGVQLNLSVELEQLTELGVNLNTEKEKHNELKRQLTLNRELREKELDAER</sequence>
<name>A0A7J7MVW9_9MAGN</name>
<dbReference type="Gene3D" id="3.40.50.300">
    <property type="entry name" value="P-loop containing nucleotide triphosphate hydrolases"/>
    <property type="match status" value="1"/>
</dbReference>